<feature type="region of interest" description="Disordered" evidence="1">
    <location>
        <begin position="41"/>
        <end position="77"/>
    </location>
</feature>
<keyword evidence="2" id="KW-0472">Membrane</keyword>
<dbReference type="AlphaFoldDB" id="A0A7S0KKI6"/>
<sequence>MRTTTSIRATMTVVRRARPTGVTARVSAGRRVATSALPVGKSLSARTRPRAATVARAQDDDKPQTRGGDDEPDRDEDGLYIGTYSNFFTDPDQLKGVVIFCAFLASFLSLGNIGAAILLPILYDQPISTCIQGILFGYYCPGQDGPI</sequence>
<keyword evidence="2" id="KW-1133">Transmembrane helix</keyword>
<accession>A0A7S0KKI6</accession>
<name>A0A7S0KKI6_MICPS</name>
<organism evidence="3">
    <name type="scientific">Micromonas pusilla</name>
    <name type="common">Picoplanktonic green alga</name>
    <name type="synonym">Chromulina pusilla</name>
    <dbReference type="NCBI Taxonomy" id="38833"/>
    <lineage>
        <taxon>Eukaryota</taxon>
        <taxon>Viridiplantae</taxon>
        <taxon>Chlorophyta</taxon>
        <taxon>Mamiellophyceae</taxon>
        <taxon>Mamiellales</taxon>
        <taxon>Mamiellaceae</taxon>
        <taxon>Micromonas</taxon>
    </lineage>
</organism>
<keyword evidence="2" id="KW-0812">Transmembrane</keyword>
<evidence type="ECO:0000313" key="3">
    <source>
        <dbReference type="EMBL" id="CAD8582389.1"/>
    </source>
</evidence>
<proteinExistence type="predicted"/>
<dbReference type="EMBL" id="HBEV01004671">
    <property type="protein sequence ID" value="CAD8582389.1"/>
    <property type="molecule type" value="Transcribed_RNA"/>
</dbReference>
<feature type="compositionally biased region" description="Basic and acidic residues" evidence="1">
    <location>
        <begin position="57"/>
        <end position="69"/>
    </location>
</feature>
<gene>
    <name evidence="3" type="ORF">MSP1404_LOCUS3553</name>
</gene>
<protein>
    <submittedName>
        <fullName evidence="3">Uncharacterized protein</fullName>
    </submittedName>
</protein>
<feature type="transmembrane region" description="Helical" evidence="2">
    <location>
        <begin position="97"/>
        <end position="123"/>
    </location>
</feature>
<reference evidence="3" key="1">
    <citation type="submission" date="2021-01" db="EMBL/GenBank/DDBJ databases">
        <authorList>
            <person name="Corre E."/>
            <person name="Pelletier E."/>
            <person name="Niang G."/>
            <person name="Scheremetjew M."/>
            <person name="Finn R."/>
            <person name="Kale V."/>
            <person name="Holt S."/>
            <person name="Cochrane G."/>
            <person name="Meng A."/>
            <person name="Brown T."/>
            <person name="Cohen L."/>
        </authorList>
    </citation>
    <scope>NUCLEOTIDE SEQUENCE</scope>
    <source>
        <strain evidence="3">CCMP494</strain>
    </source>
</reference>
<evidence type="ECO:0000256" key="2">
    <source>
        <dbReference type="SAM" id="Phobius"/>
    </source>
</evidence>
<evidence type="ECO:0000256" key="1">
    <source>
        <dbReference type="SAM" id="MobiDB-lite"/>
    </source>
</evidence>